<dbReference type="InterPro" id="IPR000719">
    <property type="entry name" value="Prot_kinase_dom"/>
</dbReference>
<gene>
    <name evidence="3" type="ORF">DSCW_39740</name>
</gene>
<dbReference type="KEGG" id="dwd:DSCW_39740"/>
<keyword evidence="4" id="KW-1185">Reference proteome</keyword>
<feature type="transmembrane region" description="Helical" evidence="1">
    <location>
        <begin position="7"/>
        <end position="24"/>
    </location>
</feature>
<organism evidence="3 4">
    <name type="scientific">Desulfosarcina widdelii</name>
    <dbReference type="NCBI Taxonomy" id="947919"/>
    <lineage>
        <taxon>Bacteria</taxon>
        <taxon>Pseudomonadati</taxon>
        <taxon>Thermodesulfobacteriota</taxon>
        <taxon>Desulfobacteria</taxon>
        <taxon>Desulfobacterales</taxon>
        <taxon>Desulfosarcinaceae</taxon>
        <taxon>Desulfosarcina</taxon>
    </lineage>
</organism>
<reference evidence="3 4" key="1">
    <citation type="submission" date="2019-11" db="EMBL/GenBank/DDBJ databases">
        <title>Comparative genomics of hydrocarbon-degrading Desulfosarcina strains.</title>
        <authorList>
            <person name="Watanabe M."/>
            <person name="Kojima H."/>
            <person name="Fukui M."/>
        </authorList>
    </citation>
    <scope>NUCLEOTIDE SEQUENCE [LARGE SCALE GENOMIC DNA]</scope>
    <source>
        <strain evidence="3 4">PP31</strain>
    </source>
</reference>
<dbReference type="InterPro" id="IPR011009">
    <property type="entry name" value="Kinase-like_dom_sf"/>
</dbReference>
<dbReference type="EMBL" id="AP021875">
    <property type="protein sequence ID" value="BBO76557.1"/>
    <property type="molecule type" value="Genomic_DNA"/>
</dbReference>
<evidence type="ECO:0000259" key="2">
    <source>
        <dbReference type="PROSITE" id="PS50011"/>
    </source>
</evidence>
<keyword evidence="1" id="KW-1133">Transmembrane helix</keyword>
<evidence type="ECO:0000313" key="4">
    <source>
        <dbReference type="Proteomes" id="UP000427769"/>
    </source>
</evidence>
<name>A0A5K7ZKJ8_9BACT</name>
<evidence type="ECO:0000256" key="1">
    <source>
        <dbReference type="SAM" id="Phobius"/>
    </source>
</evidence>
<accession>A0A5K7ZKJ8</accession>
<protein>
    <recommendedName>
        <fullName evidence="2">Protein kinase domain-containing protein</fullName>
    </recommendedName>
</protein>
<dbReference type="Proteomes" id="UP000427769">
    <property type="component" value="Chromosome"/>
</dbReference>
<sequence length="829" mass="92489">MDAMKKWIILVACSIVCTAIASFLEVGVTAERQVIYIKGGEPVLVDSINRTGDLVLYTVDGKSGMFMEDDVTSIGSVQVQKKIALLKVLDRKKLQVLKAMGVDPKTARSLDIRLLVFLAALALACAGMVLFRKTAVLVKQSFPKSEPRSDLQPEAQTANLFAQDSHESSDLRDIAMFFLELYKLQKGVGKDAPARFSMASDSAAKKMKRFELGVKGSNDWLTRRMSIGPLGEDTGSKSKCYYVIYDTHMVVKIPPTPITDMEKYVSAIRREVQIAVQLAPIACIIPMVSVVLNKVKTLPCISDCTQEQIEKQYIRLVEGEPEYRQYLKIGDRFAFFMELTNSFFLGRVIAELHESKNKVADEFREAPEVPWDQDAFTTRYGLDAMPVFEGLQTLYRQCENEAKRIFQASGTSEPVHTFQIKHWFLNCLAGEAIGHDEKEVDADLLQRVETGFTGVLKKHPQEVEDLNQLLKTQLARKGFSQSRLQIENIASNLLHLLDQLKEKHIALRDLKPDNLFLDANPDDYPVFLNNAESFAIGVIDVETAISLVPDQNGYVAQPLLGGTPLYATPLHVLKNGTIASHFGDVAELLHLQDWFATIAIIFKAVSGRNLFRRSARSFPAVLKILKSGPSKSDPDEATVKAMSRKFWSAAAKDIKTSLTEFSDLLNQLSLAVPEAMVPAMSAELKREAACLDAAIRKHVSYSPLFKSEKNKKFLLEASSDTIAKQIAKWDNAQSLPDHHRKVAPQMVSFLRNLNRLKSGAVEKREAIANIEVPPHGVSAYSILEAMFQITFRAMYKSQWKSLPSPNGEMPEKAALEENRSLVTTIINDN</sequence>
<dbReference type="AlphaFoldDB" id="A0A5K7ZKJ8"/>
<proteinExistence type="predicted"/>
<keyword evidence="1" id="KW-0472">Membrane</keyword>
<dbReference type="Gene3D" id="1.10.510.10">
    <property type="entry name" value="Transferase(Phosphotransferase) domain 1"/>
    <property type="match status" value="1"/>
</dbReference>
<feature type="domain" description="Protein kinase" evidence="2">
    <location>
        <begin position="182"/>
        <end position="701"/>
    </location>
</feature>
<dbReference type="GO" id="GO:0005524">
    <property type="term" value="F:ATP binding"/>
    <property type="evidence" value="ECO:0007669"/>
    <property type="project" value="InterPro"/>
</dbReference>
<dbReference type="PROSITE" id="PS50011">
    <property type="entry name" value="PROTEIN_KINASE_DOM"/>
    <property type="match status" value="1"/>
</dbReference>
<dbReference type="GO" id="GO:0004672">
    <property type="term" value="F:protein kinase activity"/>
    <property type="evidence" value="ECO:0007669"/>
    <property type="project" value="InterPro"/>
</dbReference>
<evidence type="ECO:0000313" key="3">
    <source>
        <dbReference type="EMBL" id="BBO76557.1"/>
    </source>
</evidence>
<keyword evidence="1" id="KW-0812">Transmembrane</keyword>
<dbReference type="SUPFAM" id="SSF56112">
    <property type="entry name" value="Protein kinase-like (PK-like)"/>
    <property type="match status" value="1"/>
</dbReference>